<keyword evidence="2" id="KW-0731">Sigma factor</keyword>
<dbReference type="PANTHER" id="PTHR30385:SF4">
    <property type="entry name" value="RNA POLYMERASE SIGMA-E FACTOR"/>
    <property type="match status" value="1"/>
</dbReference>
<accession>A0ABY0C6V9</accession>
<proteinExistence type="predicted"/>
<evidence type="ECO:0000259" key="6">
    <source>
        <dbReference type="Pfam" id="PF04545"/>
    </source>
</evidence>
<dbReference type="EMBL" id="RZGY01000001">
    <property type="protein sequence ID" value="RUQ85806.1"/>
    <property type="molecule type" value="Genomic_DNA"/>
</dbReference>
<keyword evidence="1" id="KW-0805">Transcription regulation</keyword>
<dbReference type="InterPro" id="IPR014284">
    <property type="entry name" value="RNA_pol_sigma-70_dom"/>
</dbReference>
<evidence type="ECO:0000313" key="8">
    <source>
        <dbReference type="Proteomes" id="UP000268291"/>
    </source>
</evidence>
<dbReference type="Proteomes" id="UP000268291">
    <property type="component" value="Unassembled WGS sequence"/>
</dbReference>
<evidence type="ECO:0000313" key="7">
    <source>
        <dbReference type="EMBL" id="RUQ85806.1"/>
    </source>
</evidence>
<sequence length="232" mass="25367">MRPPVSTLTRAGVPARSTVASRSRCDRTVGVDPAAPHDLIHGHLALAEALAERWSTRPSERFDLRQVAYLGLVQAAKRFDRGRGVFAAFAASYIRGELMHYLRDTSRTIRLPRAIAEKAGPDGVAAPLSLDAALTLDGEDVPFSSTVGDFDRRLDAVESRVPLLSALRSLPKDARLVVYLRYFEDLTQDEIAHRTGSTQKAVSRLLAASLRSLRQELSGSAPHLPGPRTAHR</sequence>
<organism evidence="7 8">
    <name type="scientific">Labedella gwakjiensis</name>
    <dbReference type="NCBI Taxonomy" id="390269"/>
    <lineage>
        <taxon>Bacteria</taxon>
        <taxon>Bacillati</taxon>
        <taxon>Actinomycetota</taxon>
        <taxon>Actinomycetes</taxon>
        <taxon>Micrococcales</taxon>
        <taxon>Microbacteriaceae</taxon>
        <taxon>Labedella</taxon>
    </lineage>
</organism>
<feature type="domain" description="RNA polymerase sigma-70 region 4" evidence="6">
    <location>
        <begin position="166"/>
        <end position="215"/>
    </location>
</feature>
<dbReference type="InterPro" id="IPR013324">
    <property type="entry name" value="RNA_pol_sigma_r3/r4-like"/>
</dbReference>
<evidence type="ECO:0000256" key="3">
    <source>
        <dbReference type="ARBA" id="ARBA00023125"/>
    </source>
</evidence>
<dbReference type="Gene3D" id="1.20.140.160">
    <property type="match status" value="1"/>
</dbReference>
<evidence type="ECO:0000256" key="1">
    <source>
        <dbReference type="ARBA" id="ARBA00023015"/>
    </source>
</evidence>
<dbReference type="NCBIfam" id="TIGR02937">
    <property type="entry name" value="sigma70-ECF"/>
    <property type="match status" value="1"/>
</dbReference>
<feature type="domain" description="RNA polymerase sigma-70 region 2" evidence="5">
    <location>
        <begin position="39"/>
        <end position="108"/>
    </location>
</feature>
<dbReference type="SUPFAM" id="SSF88659">
    <property type="entry name" value="Sigma3 and sigma4 domains of RNA polymerase sigma factors"/>
    <property type="match status" value="1"/>
</dbReference>
<evidence type="ECO:0000259" key="5">
    <source>
        <dbReference type="Pfam" id="PF04542"/>
    </source>
</evidence>
<name>A0ABY0C6V9_9MICO</name>
<dbReference type="InterPro" id="IPR007630">
    <property type="entry name" value="RNA_pol_sigma70_r4"/>
</dbReference>
<keyword evidence="4" id="KW-0804">Transcription</keyword>
<dbReference type="SUPFAM" id="SSF88946">
    <property type="entry name" value="Sigma2 domain of RNA polymerase sigma factors"/>
    <property type="match status" value="1"/>
</dbReference>
<dbReference type="Gene3D" id="1.20.120.1810">
    <property type="match status" value="1"/>
</dbReference>
<keyword evidence="8" id="KW-1185">Reference proteome</keyword>
<dbReference type="Pfam" id="PF04545">
    <property type="entry name" value="Sigma70_r4"/>
    <property type="match status" value="1"/>
</dbReference>
<dbReference type="CDD" id="cd06171">
    <property type="entry name" value="Sigma70_r4"/>
    <property type="match status" value="1"/>
</dbReference>
<keyword evidence="3" id="KW-0238">DNA-binding</keyword>
<dbReference type="Pfam" id="PF04542">
    <property type="entry name" value="Sigma70_r2"/>
    <property type="match status" value="1"/>
</dbReference>
<evidence type="ECO:0000256" key="2">
    <source>
        <dbReference type="ARBA" id="ARBA00023082"/>
    </source>
</evidence>
<dbReference type="InterPro" id="IPR013325">
    <property type="entry name" value="RNA_pol_sigma_r2"/>
</dbReference>
<evidence type="ECO:0000256" key="4">
    <source>
        <dbReference type="ARBA" id="ARBA00023163"/>
    </source>
</evidence>
<comment type="caution">
    <text evidence="7">The sequence shown here is derived from an EMBL/GenBank/DDBJ whole genome shotgun (WGS) entry which is preliminary data.</text>
</comment>
<dbReference type="InterPro" id="IPR007627">
    <property type="entry name" value="RNA_pol_sigma70_r2"/>
</dbReference>
<reference evidence="7 8" key="1">
    <citation type="submission" date="2018-12" db="EMBL/GenBank/DDBJ databases">
        <authorList>
            <person name="hu s."/>
            <person name="Xu Y."/>
            <person name="Xu B."/>
            <person name="Li F."/>
        </authorList>
    </citation>
    <scope>NUCLEOTIDE SEQUENCE [LARGE SCALE GENOMIC DNA]</scope>
    <source>
        <strain evidence="7 8">KSW2-17</strain>
    </source>
</reference>
<protein>
    <submittedName>
        <fullName evidence="7">Sigma-70 family RNA polymerase sigma factor</fullName>
    </submittedName>
</protein>
<gene>
    <name evidence="7" type="ORF">ELQ93_01920</name>
</gene>
<dbReference type="PANTHER" id="PTHR30385">
    <property type="entry name" value="SIGMA FACTOR F FLAGELLAR"/>
    <property type="match status" value="1"/>
</dbReference>